<keyword evidence="3 10" id="KW-0812">Transmembrane</keyword>
<comment type="similarity">
    <text evidence="9">Belongs to the MurJ/MviN family.</text>
</comment>
<evidence type="ECO:0000256" key="10">
    <source>
        <dbReference type="SAM" id="Phobius"/>
    </source>
</evidence>
<feature type="transmembrane region" description="Helical" evidence="10">
    <location>
        <begin position="405"/>
        <end position="424"/>
    </location>
</feature>
<reference evidence="11 12" key="1">
    <citation type="submission" date="2017-09" db="EMBL/GenBank/DDBJ databases">
        <title>Depth-based differentiation of microbial function through sediment-hosted aquifers and enrichment of novel symbionts in the deep terrestrial subsurface.</title>
        <authorList>
            <person name="Probst A.J."/>
            <person name="Ladd B."/>
            <person name="Jarett J.K."/>
            <person name="Geller-Mcgrath D.E."/>
            <person name="Sieber C.M."/>
            <person name="Emerson J.B."/>
            <person name="Anantharaman K."/>
            <person name="Thomas B.C."/>
            <person name="Malmstrom R."/>
            <person name="Stieglmeier M."/>
            <person name="Klingl A."/>
            <person name="Woyke T."/>
            <person name="Ryan C.M."/>
            <person name="Banfield J.F."/>
        </authorList>
    </citation>
    <scope>NUCLEOTIDE SEQUENCE [LARGE SCALE GENOMIC DNA]</scope>
    <source>
        <strain evidence="11">CG11_big_fil_rev_8_21_14_0_20_45_26</strain>
    </source>
</reference>
<keyword evidence="7 10" id="KW-0472">Membrane</keyword>
<dbReference type="EMBL" id="PCVY01000021">
    <property type="protein sequence ID" value="PIQ87074.1"/>
    <property type="molecule type" value="Genomic_DNA"/>
</dbReference>
<evidence type="ECO:0000256" key="2">
    <source>
        <dbReference type="ARBA" id="ARBA00022475"/>
    </source>
</evidence>
<dbReference type="PANTHER" id="PTHR47019">
    <property type="entry name" value="LIPID II FLIPPASE MURJ"/>
    <property type="match status" value="1"/>
</dbReference>
<protein>
    <submittedName>
        <fullName evidence="11">Murein biosynthesis integral membrane protein MurJ</fullName>
    </submittedName>
</protein>
<dbReference type="GO" id="GO:0005886">
    <property type="term" value="C:plasma membrane"/>
    <property type="evidence" value="ECO:0007669"/>
    <property type="project" value="UniProtKB-SubCell"/>
</dbReference>
<feature type="transmembrane region" description="Helical" evidence="10">
    <location>
        <begin position="187"/>
        <end position="204"/>
    </location>
</feature>
<dbReference type="InterPro" id="IPR004268">
    <property type="entry name" value="MurJ"/>
</dbReference>
<keyword evidence="2" id="KW-1003">Cell membrane</keyword>
<feature type="transmembrane region" description="Helical" evidence="10">
    <location>
        <begin position="251"/>
        <end position="276"/>
    </location>
</feature>
<feature type="transmembrane region" description="Helical" evidence="10">
    <location>
        <begin position="296"/>
        <end position="315"/>
    </location>
</feature>
<feature type="transmembrane region" description="Helical" evidence="10">
    <location>
        <begin position="155"/>
        <end position="175"/>
    </location>
</feature>
<feature type="transmembrane region" description="Helical" evidence="10">
    <location>
        <begin position="336"/>
        <end position="359"/>
    </location>
</feature>
<dbReference type="Proteomes" id="UP000230859">
    <property type="component" value="Unassembled WGS sequence"/>
</dbReference>
<dbReference type="GO" id="GO:0015648">
    <property type="term" value="F:lipid-linked peptidoglycan transporter activity"/>
    <property type="evidence" value="ECO:0007669"/>
    <property type="project" value="TreeGrafter"/>
</dbReference>
<dbReference type="PRINTS" id="PR01806">
    <property type="entry name" value="VIRFACTRMVIN"/>
</dbReference>
<sequence>MCASLLRYARNDSKEDRNRMSHRSMIRSVGKIGLLTLVSRIFGYLRDASMAVVMGAGYSMDAFTIAFRLANLFRRLFGEGTMAASFIPVFTEFRHESTEKEVWNFVSKFFYSLALVLFGLVVLQIVFAPTIVGIMAPGFLHMEGKWELAVFLNRLMAPFIFFIGLSAVLMAVLNSFKTFGPSAASPIFFNLMVIFSAFTVAKWFDDPSIGIAIGVVFGGVFHFLFQVPAIWKKGMRFIPSISFSHPATKRIMHLMLPGLFGMGIVQINLLVDSLMASFLPEGSVSSLYYAGRIQELVLGIFTVSLATVILPEMSLSAARKDDQEMKETLSFSMRMHAFITVPATIGLVVLAAPIVQVLFQHGRFDALDTGRTAFALIFYSLGLVFIGAVRIIVPAFYAVQDTKTPVRAAFISLFVNVILNWILMHPLKQGGIALATSIAAAVNFWYLLRIYQKRFGPLDWTVMGESAVRILVQSLAMALACSIFLNLFSFDRQTYF</sequence>
<feature type="transmembrane region" description="Helical" evidence="10">
    <location>
        <begin position="109"/>
        <end position="135"/>
    </location>
</feature>
<dbReference type="HAMAP" id="MF_02078">
    <property type="entry name" value="MurJ_MviN"/>
    <property type="match status" value="1"/>
</dbReference>
<dbReference type="CDD" id="cd13123">
    <property type="entry name" value="MATE_MurJ_like"/>
    <property type="match status" value="1"/>
</dbReference>
<keyword evidence="4" id="KW-0133">Cell shape</keyword>
<accession>A0A2H0LTS6</accession>
<dbReference type="PANTHER" id="PTHR47019:SF1">
    <property type="entry name" value="LIPID II FLIPPASE MURJ"/>
    <property type="match status" value="1"/>
</dbReference>
<feature type="transmembrane region" description="Helical" evidence="10">
    <location>
        <begin position="48"/>
        <end position="67"/>
    </location>
</feature>
<feature type="transmembrane region" description="Helical" evidence="10">
    <location>
        <begin position="371"/>
        <end position="393"/>
    </location>
</feature>
<organism evidence="11 12">
    <name type="scientific">Candidatus Abzuiibacterium crystallinum</name>
    <dbReference type="NCBI Taxonomy" id="1974748"/>
    <lineage>
        <taxon>Bacteria</taxon>
        <taxon>Pseudomonadati</taxon>
        <taxon>Candidatus Omnitrophota</taxon>
        <taxon>Candidatus Abzuiibacterium</taxon>
    </lineage>
</organism>
<dbReference type="PIRSF" id="PIRSF002869">
    <property type="entry name" value="MviN"/>
    <property type="match status" value="1"/>
</dbReference>
<evidence type="ECO:0000256" key="1">
    <source>
        <dbReference type="ARBA" id="ARBA00004651"/>
    </source>
</evidence>
<feature type="transmembrane region" description="Helical" evidence="10">
    <location>
        <begin position="210"/>
        <end position="231"/>
    </location>
</feature>
<keyword evidence="6 10" id="KW-1133">Transmembrane helix</keyword>
<evidence type="ECO:0000256" key="8">
    <source>
        <dbReference type="ARBA" id="ARBA00060041"/>
    </source>
</evidence>
<dbReference type="Pfam" id="PF03023">
    <property type="entry name" value="MurJ"/>
    <property type="match status" value="1"/>
</dbReference>
<evidence type="ECO:0000256" key="6">
    <source>
        <dbReference type="ARBA" id="ARBA00022989"/>
    </source>
</evidence>
<feature type="transmembrane region" description="Helical" evidence="10">
    <location>
        <begin position="24"/>
        <end position="42"/>
    </location>
</feature>
<dbReference type="GO" id="GO:0009252">
    <property type="term" value="P:peptidoglycan biosynthetic process"/>
    <property type="evidence" value="ECO:0007669"/>
    <property type="project" value="UniProtKB-KW"/>
</dbReference>
<name>A0A2H0LTS6_9BACT</name>
<comment type="subcellular location">
    <subcellularLocation>
        <location evidence="1">Cell membrane</location>
        <topology evidence="1">Multi-pass membrane protein</topology>
    </subcellularLocation>
</comment>
<proteinExistence type="inferred from homology"/>
<dbReference type="AlphaFoldDB" id="A0A2H0LTS6"/>
<dbReference type="GO" id="GO:0008360">
    <property type="term" value="P:regulation of cell shape"/>
    <property type="evidence" value="ECO:0007669"/>
    <property type="project" value="UniProtKB-KW"/>
</dbReference>
<keyword evidence="5" id="KW-0573">Peptidoglycan synthesis</keyword>
<feature type="non-terminal residue" evidence="11">
    <location>
        <position position="496"/>
    </location>
</feature>
<dbReference type="GO" id="GO:0034204">
    <property type="term" value="P:lipid translocation"/>
    <property type="evidence" value="ECO:0007669"/>
    <property type="project" value="TreeGrafter"/>
</dbReference>
<evidence type="ECO:0000256" key="7">
    <source>
        <dbReference type="ARBA" id="ARBA00023136"/>
    </source>
</evidence>
<gene>
    <name evidence="11" type="primary">mviN</name>
    <name evidence="11" type="ORF">COV74_02235</name>
</gene>
<evidence type="ECO:0000256" key="4">
    <source>
        <dbReference type="ARBA" id="ARBA00022960"/>
    </source>
</evidence>
<evidence type="ECO:0000256" key="5">
    <source>
        <dbReference type="ARBA" id="ARBA00022984"/>
    </source>
</evidence>
<evidence type="ECO:0000313" key="12">
    <source>
        <dbReference type="Proteomes" id="UP000230859"/>
    </source>
</evidence>
<evidence type="ECO:0000313" key="11">
    <source>
        <dbReference type="EMBL" id="PIQ87074.1"/>
    </source>
</evidence>
<comment type="caution">
    <text evidence="11">The sequence shown here is derived from an EMBL/GenBank/DDBJ whole genome shotgun (WGS) entry which is preliminary data.</text>
</comment>
<dbReference type="InterPro" id="IPR051050">
    <property type="entry name" value="Lipid_II_flippase_MurJ/MviN"/>
</dbReference>
<evidence type="ECO:0000256" key="3">
    <source>
        <dbReference type="ARBA" id="ARBA00022692"/>
    </source>
</evidence>
<feature type="transmembrane region" description="Helical" evidence="10">
    <location>
        <begin position="430"/>
        <end position="448"/>
    </location>
</feature>
<comment type="function">
    <text evidence="8">Involved in peptidoglycan biosynthesis. Transports lipid-linked peptidoglycan precursors from the inner to the outer leaflet of the cytoplasmic membrane.</text>
</comment>
<evidence type="ECO:0000256" key="9">
    <source>
        <dbReference type="ARBA" id="ARBA00061532"/>
    </source>
</evidence>
<feature type="transmembrane region" description="Helical" evidence="10">
    <location>
        <begin position="468"/>
        <end position="490"/>
    </location>
</feature>
<dbReference type="NCBIfam" id="TIGR01695">
    <property type="entry name" value="murJ_mviN"/>
    <property type="match status" value="1"/>
</dbReference>